<dbReference type="RefSeq" id="XP_037207870.1">
    <property type="nucleotide sequence ID" value="XM_037351505.1"/>
</dbReference>
<evidence type="ECO:0000313" key="3">
    <source>
        <dbReference type="EMBL" id="KAF5638967.1"/>
    </source>
</evidence>
<evidence type="ECO:0000313" key="4">
    <source>
        <dbReference type="Proteomes" id="UP000530670"/>
    </source>
</evidence>
<keyword evidence="4" id="KW-1185">Reference proteome</keyword>
<organism evidence="3 4">
    <name type="scientific">Fusarium tjaetaba</name>
    <dbReference type="NCBI Taxonomy" id="1567544"/>
    <lineage>
        <taxon>Eukaryota</taxon>
        <taxon>Fungi</taxon>
        <taxon>Dikarya</taxon>
        <taxon>Ascomycota</taxon>
        <taxon>Pezizomycotina</taxon>
        <taxon>Sordariomycetes</taxon>
        <taxon>Hypocreomycetidae</taxon>
        <taxon>Hypocreales</taxon>
        <taxon>Nectriaceae</taxon>
        <taxon>Fusarium</taxon>
        <taxon>Fusarium fujikuroi species complex</taxon>
    </lineage>
</organism>
<feature type="region of interest" description="Disordered" evidence="2">
    <location>
        <begin position="97"/>
        <end position="123"/>
    </location>
</feature>
<evidence type="ECO:0000256" key="1">
    <source>
        <dbReference type="SAM" id="Coils"/>
    </source>
</evidence>
<proteinExistence type="predicted"/>
<dbReference type="Proteomes" id="UP000530670">
    <property type="component" value="Unassembled WGS sequence"/>
</dbReference>
<dbReference type="AlphaFoldDB" id="A0A8H5RSS0"/>
<accession>A0A8H5RSS0</accession>
<protein>
    <submittedName>
        <fullName evidence="3">Uncharacterized protein</fullName>
    </submittedName>
</protein>
<dbReference type="OrthoDB" id="5094025at2759"/>
<dbReference type="GeneID" id="59303775"/>
<comment type="caution">
    <text evidence="3">The sequence shown here is derived from an EMBL/GenBank/DDBJ whole genome shotgun (WGS) entry which is preliminary data.</text>
</comment>
<dbReference type="EMBL" id="JAAQRI010000094">
    <property type="protein sequence ID" value="KAF5638967.1"/>
    <property type="molecule type" value="Genomic_DNA"/>
</dbReference>
<keyword evidence="1" id="KW-0175">Coiled coil</keyword>
<evidence type="ECO:0000256" key="2">
    <source>
        <dbReference type="SAM" id="MobiDB-lite"/>
    </source>
</evidence>
<feature type="coiled-coil region" evidence="1">
    <location>
        <begin position="211"/>
        <end position="238"/>
    </location>
</feature>
<gene>
    <name evidence="3" type="ORF">FTJAE_5038</name>
</gene>
<sequence length="299" mass="33881">MDQPPTPSSVETDDPWPEFSDAELESYQKSIENSIISPGGQMTVENHKQTLTDLSAEYSETAVLMHLREAAQKSLKPGPSSELELQFTWGFLEHFPKPPKQPKSLPDPTEFPSMKGRKQTHSVRFAEDSDIVSDRAMTIFRSIDDLQEKFQKETPCDTTEAISPILQNLRLLNHEVICAKVLHASHKLGNWSVGLDINMLQARVGILETEKRRHQHLVSSLESRLSALEIKVMRLESMAAENLKDGNELLRKARFGSGSRIKAEVEDQLEIEPGMSIEAWISANDRCYFEKDKLERRLG</sequence>
<reference evidence="3 4" key="1">
    <citation type="submission" date="2020-05" db="EMBL/GenBank/DDBJ databases">
        <title>Identification and distribution of gene clusters putatively required for synthesis of sphingolipid metabolism inhibitors in phylogenetically diverse species of the filamentous fungus Fusarium.</title>
        <authorList>
            <person name="Kim H.-S."/>
            <person name="Busman M."/>
            <person name="Brown D.W."/>
            <person name="Divon H."/>
            <person name="Uhlig S."/>
            <person name="Proctor R.H."/>
        </authorList>
    </citation>
    <scope>NUCLEOTIDE SEQUENCE [LARGE SCALE GENOMIC DNA]</scope>
    <source>
        <strain evidence="3 4">NRRL 66243</strain>
    </source>
</reference>
<name>A0A8H5RSS0_9HYPO</name>